<comment type="function">
    <text evidence="7">Putative phospholipase.</text>
</comment>
<keyword evidence="10" id="KW-1185">Reference proteome</keyword>
<evidence type="ECO:0000256" key="3">
    <source>
        <dbReference type="ARBA" id="ARBA00022801"/>
    </source>
</evidence>
<proteinExistence type="inferred from homology"/>
<organism evidence="9 10">
    <name type="scientific">Rhipicephalus sanguineus</name>
    <name type="common">Brown dog tick</name>
    <name type="synonym">Ixodes sanguineus</name>
    <dbReference type="NCBI Taxonomy" id="34632"/>
    <lineage>
        <taxon>Eukaryota</taxon>
        <taxon>Metazoa</taxon>
        <taxon>Ecdysozoa</taxon>
        <taxon>Arthropoda</taxon>
        <taxon>Chelicerata</taxon>
        <taxon>Arachnida</taxon>
        <taxon>Acari</taxon>
        <taxon>Parasitiformes</taxon>
        <taxon>Ixodida</taxon>
        <taxon>Ixodoidea</taxon>
        <taxon>Ixodidae</taxon>
        <taxon>Rhipicephalinae</taxon>
        <taxon>Rhipicephalus</taxon>
        <taxon>Rhipicephalus</taxon>
    </lineage>
</organism>
<keyword evidence="5 7" id="KW-0443">Lipid metabolism</keyword>
<dbReference type="InterPro" id="IPR007000">
    <property type="entry name" value="PLipase_B-like"/>
</dbReference>
<dbReference type="PANTHER" id="PTHR12370:SF3">
    <property type="entry name" value="PHOSPHOLIPASE B-LIKE 2-RELATED"/>
    <property type="match status" value="1"/>
</dbReference>
<dbReference type="GO" id="GO:0004620">
    <property type="term" value="F:phospholipase activity"/>
    <property type="evidence" value="ECO:0007669"/>
    <property type="project" value="InterPro"/>
</dbReference>
<evidence type="ECO:0000256" key="6">
    <source>
        <dbReference type="ARBA" id="ARBA00023180"/>
    </source>
</evidence>
<dbReference type="VEuPathDB" id="VectorBase:RSAN_057040"/>
<dbReference type="GO" id="GO:0009395">
    <property type="term" value="P:phospholipid catabolic process"/>
    <property type="evidence" value="ECO:0007669"/>
    <property type="project" value="TreeGrafter"/>
</dbReference>
<dbReference type="Gene3D" id="3.60.60.30">
    <property type="match status" value="1"/>
</dbReference>
<dbReference type="AlphaFoldDB" id="A0A9D4QB11"/>
<dbReference type="GO" id="GO:0005576">
    <property type="term" value="C:extracellular region"/>
    <property type="evidence" value="ECO:0007669"/>
    <property type="project" value="TreeGrafter"/>
</dbReference>
<dbReference type="EMBL" id="JABSTV010001247">
    <property type="protein sequence ID" value="KAH7973117.1"/>
    <property type="molecule type" value="Genomic_DNA"/>
</dbReference>
<evidence type="ECO:0000313" key="9">
    <source>
        <dbReference type="EMBL" id="KAH7973117.1"/>
    </source>
</evidence>
<reference evidence="9" key="2">
    <citation type="submission" date="2021-09" db="EMBL/GenBank/DDBJ databases">
        <authorList>
            <person name="Jia N."/>
            <person name="Wang J."/>
            <person name="Shi W."/>
            <person name="Du L."/>
            <person name="Sun Y."/>
            <person name="Zhan W."/>
            <person name="Jiang J."/>
            <person name="Wang Q."/>
            <person name="Zhang B."/>
            <person name="Ji P."/>
            <person name="Sakyi L.B."/>
            <person name="Cui X."/>
            <person name="Yuan T."/>
            <person name="Jiang B."/>
            <person name="Yang W."/>
            <person name="Lam T.T.-Y."/>
            <person name="Chang Q."/>
            <person name="Ding S."/>
            <person name="Wang X."/>
            <person name="Zhu J."/>
            <person name="Ruan X."/>
            <person name="Zhao L."/>
            <person name="Wei J."/>
            <person name="Que T."/>
            <person name="Du C."/>
            <person name="Cheng J."/>
            <person name="Dai P."/>
            <person name="Han X."/>
            <person name="Huang E."/>
            <person name="Gao Y."/>
            <person name="Liu J."/>
            <person name="Shao H."/>
            <person name="Ye R."/>
            <person name="Li L."/>
            <person name="Wei W."/>
            <person name="Wang X."/>
            <person name="Wang C."/>
            <person name="Huo Q."/>
            <person name="Li W."/>
            <person name="Guo W."/>
            <person name="Chen H."/>
            <person name="Chen S."/>
            <person name="Zhou L."/>
            <person name="Zhou L."/>
            <person name="Ni X."/>
            <person name="Tian J."/>
            <person name="Zhou Y."/>
            <person name="Sheng Y."/>
            <person name="Liu T."/>
            <person name="Pan Y."/>
            <person name="Xia L."/>
            <person name="Li J."/>
            <person name="Zhao F."/>
            <person name="Cao W."/>
        </authorList>
    </citation>
    <scope>NUCLEOTIDE SEQUENCE</scope>
    <source>
        <strain evidence="9">Rsan-2018</strain>
        <tissue evidence="9">Larvae</tissue>
    </source>
</reference>
<dbReference type="EC" id="3.1.1.-" evidence="7"/>
<evidence type="ECO:0000313" key="10">
    <source>
        <dbReference type="Proteomes" id="UP000821837"/>
    </source>
</evidence>
<evidence type="ECO:0000256" key="2">
    <source>
        <dbReference type="ARBA" id="ARBA00022729"/>
    </source>
</evidence>
<accession>A0A9D4QB11</accession>
<sequence length="126" mass="14452">MDSIMSYMRYNNYKNDPLSRCNCTPPYNPVYAIAARYDLLSPNGEYIEPGMYRRAVGGIDVKVTNRELSSSLEYVAVSGPTWQDVPPFQWSTSGLPDNHVGQPDKWQFGPVHHKWQPARSNRNETR</sequence>
<reference evidence="9" key="1">
    <citation type="journal article" date="2020" name="Cell">
        <title>Large-Scale Comparative Analyses of Tick Genomes Elucidate Their Genetic Diversity and Vector Capacities.</title>
        <authorList>
            <consortium name="Tick Genome and Microbiome Consortium (TIGMIC)"/>
            <person name="Jia N."/>
            <person name="Wang J."/>
            <person name="Shi W."/>
            <person name="Du L."/>
            <person name="Sun Y."/>
            <person name="Zhan W."/>
            <person name="Jiang J.F."/>
            <person name="Wang Q."/>
            <person name="Zhang B."/>
            <person name="Ji P."/>
            <person name="Bell-Sakyi L."/>
            <person name="Cui X.M."/>
            <person name="Yuan T.T."/>
            <person name="Jiang B.G."/>
            <person name="Yang W.F."/>
            <person name="Lam T.T."/>
            <person name="Chang Q.C."/>
            <person name="Ding S.J."/>
            <person name="Wang X.J."/>
            <person name="Zhu J.G."/>
            <person name="Ruan X.D."/>
            <person name="Zhao L."/>
            <person name="Wei J.T."/>
            <person name="Ye R.Z."/>
            <person name="Que T.C."/>
            <person name="Du C.H."/>
            <person name="Zhou Y.H."/>
            <person name="Cheng J.X."/>
            <person name="Dai P.F."/>
            <person name="Guo W.B."/>
            <person name="Han X.H."/>
            <person name="Huang E.J."/>
            <person name="Li L.F."/>
            <person name="Wei W."/>
            <person name="Gao Y.C."/>
            <person name="Liu J.Z."/>
            <person name="Shao H.Z."/>
            <person name="Wang X."/>
            <person name="Wang C.C."/>
            <person name="Yang T.C."/>
            <person name="Huo Q.B."/>
            <person name="Li W."/>
            <person name="Chen H.Y."/>
            <person name="Chen S.E."/>
            <person name="Zhou L.G."/>
            <person name="Ni X.B."/>
            <person name="Tian J.H."/>
            <person name="Sheng Y."/>
            <person name="Liu T."/>
            <person name="Pan Y.S."/>
            <person name="Xia L.Y."/>
            <person name="Li J."/>
            <person name="Zhao F."/>
            <person name="Cao W.C."/>
        </authorList>
    </citation>
    <scope>NUCLEOTIDE SEQUENCE</scope>
    <source>
        <strain evidence="9">Rsan-2018</strain>
    </source>
</reference>
<gene>
    <name evidence="9" type="ORF">HPB52_021764</name>
</gene>
<keyword evidence="3 7" id="KW-0378">Hydrolase</keyword>
<comment type="similarity">
    <text evidence="1 7">Belongs to the phospholipase B-like family.</text>
</comment>
<evidence type="ECO:0000256" key="8">
    <source>
        <dbReference type="SAM" id="MobiDB-lite"/>
    </source>
</evidence>
<evidence type="ECO:0000256" key="4">
    <source>
        <dbReference type="ARBA" id="ARBA00022963"/>
    </source>
</evidence>
<protein>
    <recommendedName>
        <fullName evidence="7">Phospholipase B-like</fullName>
        <ecNumber evidence="7">3.1.1.-</ecNumber>
    </recommendedName>
</protein>
<name>A0A9D4QB11_RHISA</name>
<keyword evidence="6" id="KW-0325">Glycoprotein</keyword>
<dbReference type="Pfam" id="PF04916">
    <property type="entry name" value="Phospholip_B"/>
    <property type="match status" value="1"/>
</dbReference>
<evidence type="ECO:0000256" key="7">
    <source>
        <dbReference type="RuleBase" id="RU364138"/>
    </source>
</evidence>
<evidence type="ECO:0000256" key="1">
    <source>
        <dbReference type="ARBA" id="ARBA00007835"/>
    </source>
</evidence>
<dbReference type="PANTHER" id="PTHR12370">
    <property type="entry name" value="PHOSPHOLIPASE B-RELATED"/>
    <property type="match status" value="1"/>
</dbReference>
<comment type="caution">
    <text evidence="9">The sequence shown here is derived from an EMBL/GenBank/DDBJ whole genome shotgun (WGS) entry which is preliminary data.</text>
</comment>
<evidence type="ECO:0000256" key="5">
    <source>
        <dbReference type="ARBA" id="ARBA00023098"/>
    </source>
</evidence>
<keyword evidence="2" id="KW-0732">Signal</keyword>
<keyword evidence="4 7" id="KW-0442">Lipid degradation</keyword>
<dbReference type="Proteomes" id="UP000821837">
    <property type="component" value="Chromosome 11"/>
</dbReference>
<feature type="region of interest" description="Disordered" evidence="8">
    <location>
        <begin position="93"/>
        <end position="126"/>
    </location>
</feature>